<dbReference type="InterPro" id="IPR036527">
    <property type="entry name" value="SCP2_sterol-bd_dom_sf"/>
</dbReference>
<organism evidence="3 4">
    <name type="scientific">Candidatus Hamiltonella defensa</name>
    <name type="common">Bemisia tabaci</name>
    <dbReference type="NCBI Taxonomy" id="672795"/>
    <lineage>
        <taxon>Bacteria</taxon>
        <taxon>Pseudomonadati</taxon>
        <taxon>Pseudomonadota</taxon>
        <taxon>Gammaproteobacteria</taxon>
        <taxon>Enterobacterales</taxon>
        <taxon>Enterobacteriaceae</taxon>
        <taxon>aphid secondary symbionts</taxon>
        <taxon>Candidatus Williamhamiltonella</taxon>
    </lineage>
</organism>
<evidence type="ECO:0000313" key="4">
    <source>
        <dbReference type="Proteomes" id="UP000216438"/>
    </source>
</evidence>
<comment type="pathway">
    <text evidence="1">Cofactor biosynthesis; ubiquinone biosynthesis.</text>
</comment>
<dbReference type="RefSeq" id="WP_046493571.1">
    <property type="nucleotide sequence ID" value="NZ_CP016303.1"/>
</dbReference>
<dbReference type="InterPro" id="IPR003033">
    <property type="entry name" value="SCP2_sterol-bd_dom"/>
</dbReference>
<keyword evidence="1" id="KW-0963">Cytoplasm</keyword>
<reference evidence="4" key="1">
    <citation type="submission" date="2016-06" db="EMBL/GenBank/DDBJ databases">
        <authorList>
            <person name="Chen W."/>
            <person name="Hasegawa D.K."/>
        </authorList>
    </citation>
    <scope>NUCLEOTIDE SEQUENCE [LARGE SCALE GENOMIC DNA]</scope>
    <source>
        <strain evidence="4">MEAM1</strain>
    </source>
</reference>
<dbReference type="PANTHER" id="PTHR38693:SF1">
    <property type="entry name" value="UBIQUINONE BIOSYNTHESIS ACCESSORY FACTOR UBIJ"/>
    <property type="match status" value="1"/>
</dbReference>
<dbReference type="GO" id="GO:0005737">
    <property type="term" value="C:cytoplasm"/>
    <property type="evidence" value="ECO:0007669"/>
    <property type="project" value="UniProtKB-SubCell"/>
</dbReference>
<evidence type="ECO:0000313" key="3">
    <source>
        <dbReference type="EMBL" id="ASX27004.1"/>
    </source>
</evidence>
<keyword evidence="1" id="KW-0831">Ubiquinone biosynthesis</keyword>
<protein>
    <recommendedName>
        <fullName evidence="1">Ubiquinone biosynthesis accessory factor UbiJ</fullName>
    </recommendedName>
</protein>
<dbReference type="Proteomes" id="UP000216438">
    <property type="component" value="Chromosome"/>
</dbReference>
<gene>
    <name evidence="1" type="primary">ubiJ</name>
    <name evidence="3" type="ORF">BA171_02660</name>
</gene>
<evidence type="ECO:0000259" key="2">
    <source>
        <dbReference type="Pfam" id="PF02036"/>
    </source>
</evidence>
<dbReference type="HAMAP" id="MF_02215">
    <property type="entry name" value="UbiJ"/>
    <property type="match status" value="1"/>
</dbReference>
<dbReference type="EMBL" id="CP016303">
    <property type="protein sequence ID" value="ASX27004.1"/>
    <property type="molecule type" value="Genomic_DNA"/>
</dbReference>
<sequence>MRAIFFSSVLERVLNSSSFHDKYINAVRSRLSGKVLSLKLGELSFSLSFLFTEHHIDVFTDWSGSAGCTIITRFDTLLRLMKNRETLSLLIRDGKIIVEGDIQIIQHSVTLFDLVEWDIAECLSPYCGDLVAETVKQFLCKGHDFVVSHLKRKKRHLSEAITEEWRLIPPSLAVESFKKEVCAIRLDVEALNARISRMEKNQ</sequence>
<dbReference type="SUPFAM" id="SSF55718">
    <property type="entry name" value="SCP-like"/>
    <property type="match status" value="1"/>
</dbReference>
<comment type="function">
    <text evidence="1">Required for ubiquinone (coenzyme Q) biosynthesis. Binds hydrophobic ubiquinone biosynthetic intermediates via its SCP2 domain and is essential for the stability of the Ubi complex. May constitute a docking platform where Ubi enzymes assemble and access their SCP2-bound polyprenyl substrates.</text>
</comment>
<name>A0A249DZM5_9ENTR</name>
<comment type="similarity">
    <text evidence="1">Belongs to the UbiJ family.</text>
</comment>
<dbReference type="InterPro" id="IPR038989">
    <property type="entry name" value="UbiJ"/>
</dbReference>
<dbReference type="PANTHER" id="PTHR38693">
    <property type="entry name" value="UBIQUINONE BIOSYNTHESIS PROTEIN UBIJ"/>
    <property type="match status" value="1"/>
</dbReference>
<dbReference type="OrthoDB" id="5801225at2"/>
<feature type="domain" description="SCP2" evidence="2">
    <location>
        <begin position="26"/>
        <end position="113"/>
    </location>
</feature>
<comment type="subcellular location">
    <subcellularLocation>
        <location evidence="1">Cytoplasm</location>
    </subcellularLocation>
</comment>
<proteinExistence type="inferred from homology"/>
<dbReference type="UniPathway" id="UPA00232"/>
<reference evidence="3 4" key="2">
    <citation type="submission" date="2017-09" db="EMBL/GenBank/DDBJ databases">
        <title>The genome of whitefly Bemisia tabaci, a global crop pest, provides novel insights into virus transmission, host adaptation and insecticide resistance.</title>
        <authorList>
            <person name="Kaur N."/>
            <person name="Kliot A."/>
            <person name="Pinheiro P.V."/>
            <person name="Luan J."/>
            <person name="Zheng Y."/>
            <person name="Liu W."/>
            <person name="Sun H."/>
            <person name="Yang X."/>
            <person name="Xu Y."/>
            <person name="Luo Y."/>
            <person name="Kruse A."/>
            <person name="Fisher T.W."/>
            <person name="Nelson D.R."/>
            <person name="Elimelech M."/>
            <person name="MacCoss M."/>
            <person name="Johnson R."/>
            <person name="Cohen E."/>
            <person name="Hunter W.B."/>
            <person name="Brown J.K."/>
            <person name="Jander G."/>
            <person name="Cilia M."/>
            <person name="Douglas A.E."/>
            <person name="Ghanim M."/>
            <person name="Simmons A.M."/>
            <person name="Wintermantel W.M."/>
            <person name="Ling K.-S."/>
            <person name="Fei Z."/>
        </authorList>
    </citation>
    <scope>NUCLEOTIDE SEQUENCE [LARGE SCALE GENOMIC DNA]</scope>
    <source>
        <strain evidence="3 4">MEAM1</strain>
    </source>
</reference>
<accession>A0A249DZM5</accession>
<dbReference type="GO" id="GO:0006744">
    <property type="term" value="P:ubiquinone biosynthetic process"/>
    <property type="evidence" value="ECO:0007669"/>
    <property type="project" value="UniProtKB-UniRule"/>
</dbReference>
<dbReference type="AlphaFoldDB" id="A0A249DZM5"/>
<evidence type="ECO:0000256" key="1">
    <source>
        <dbReference type="HAMAP-Rule" id="MF_02215"/>
    </source>
</evidence>
<dbReference type="Pfam" id="PF02036">
    <property type="entry name" value="SCP2"/>
    <property type="match status" value="1"/>
</dbReference>